<accession>A0A197K710</accession>
<dbReference type="AlphaFoldDB" id="A0A197K710"/>
<keyword evidence="2" id="KW-1185">Reference proteome</keyword>
<evidence type="ECO:0000313" key="2">
    <source>
        <dbReference type="Proteomes" id="UP000078512"/>
    </source>
</evidence>
<dbReference type="Proteomes" id="UP000078512">
    <property type="component" value="Unassembled WGS sequence"/>
</dbReference>
<dbReference type="OrthoDB" id="2397118at2759"/>
<sequence>MSSHHTTSSSSSKPVLTLRISSILATTFLLLLTTTTLTPVSAKGGHFPAAVTDTSGPCIKRCSGIYDNEMNNCVVKFPNPNLDPYGRNNCSQDVAIMFQKCSQNCIPATATF</sequence>
<gene>
    <name evidence="1" type="ORF">K457DRAFT_135557</name>
</gene>
<protein>
    <submittedName>
        <fullName evidence="1">Uncharacterized protein</fullName>
    </submittedName>
</protein>
<organism evidence="1 2">
    <name type="scientific">Linnemannia elongata AG-77</name>
    <dbReference type="NCBI Taxonomy" id="1314771"/>
    <lineage>
        <taxon>Eukaryota</taxon>
        <taxon>Fungi</taxon>
        <taxon>Fungi incertae sedis</taxon>
        <taxon>Mucoromycota</taxon>
        <taxon>Mortierellomycotina</taxon>
        <taxon>Mortierellomycetes</taxon>
        <taxon>Mortierellales</taxon>
        <taxon>Mortierellaceae</taxon>
        <taxon>Linnemannia</taxon>
    </lineage>
</organism>
<evidence type="ECO:0000313" key="1">
    <source>
        <dbReference type="EMBL" id="OAQ32224.1"/>
    </source>
</evidence>
<reference evidence="1 2" key="1">
    <citation type="submission" date="2016-05" db="EMBL/GenBank/DDBJ databases">
        <title>Genome sequencing reveals origins of a unique bacterial endosymbiosis in the earliest lineages of terrestrial Fungi.</title>
        <authorList>
            <consortium name="DOE Joint Genome Institute"/>
            <person name="Uehling J."/>
            <person name="Gryganskyi A."/>
            <person name="Hameed K."/>
            <person name="Tschaplinski T."/>
            <person name="Misztal P."/>
            <person name="Wu S."/>
            <person name="Desiro A."/>
            <person name="Vande Pol N."/>
            <person name="Du Z.-Y."/>
            <person name="Zienkiewicz A."/>
            <person name="Zienkiewicz K."/>
            <person name="Morin E."/>
            <person name="Tisserant E."/>
            <person name="Splivallo R."/>
            <person name="Hainaut M."/>
            <person name="Henrissat B."/>
            <person name="Ohm R."/>
            <person name="Kuo A."/>
            <person name="Yan J."/>
            <person name="Lipzen A."/>
            <person name="Nolan M."/>
            <person name="Labutti K."/>
            <person name="Barry K."/>
            <person name="Goldstein A."/>
            <person name="Labbe J."/>
            <person name="Schadt C."/>
            <person name="Tuskan G."/>
            <person name="Grigoriev I."/>
            <person name="Martin F."/>
            <person name="Vilgalys R."/>
            <person name="Bonito G."/>
        </authorList>
    </citation>
    <scope>NUCLEOTIDE SEQUENCE [LARGE SCALE GENOMIC DNA]</scope>
    <source>
        <strain evidence="1 2">AG-77</strain>
    </source>
</reference>
<proteinExistence type="predicted"/>
<name>A0A197K710_9FUNG</name>
<dbReference type="EMBL" id="KV442026">
    <property type="protein sequence ID" value="OAQ32224.1"/>
    <property type="molecule type" value="Genomic_DNA"/>
</dbReference>